<evidence type="ECO:0000313" key="4">
    <source>
        <dbReference type="Proteomes" id="UP000747399"/>
    </source>
</evidence>
<keyword evidence="4" id="KW-1185">Reference proteome</keyword>
<dbReference type="AlphaFoldDB" id="A0A8J4B1T7"/>
<sequence>VTLCTHLHACVLTLRWASKETDACESSSEGEVTMLTPETVRPPQRQVETTGPTTHRAENATRVPLSKKCKLDIKRKHLVAAIPGCFDVDSYAINLKLQIDGETFPEIYKCTIKKHVNNKTRCVSYRLQGTGIYNHLRGLYMRGFSCGEEPGVMVLVASREAATDLYYGGQSDGEDVVYTAAADNTDSEAERPKLRRRRQHQSRRQQKRRREYSDDSDDGENGRFRDDREDVRFGELNVEVEAEPAFAGSSGCHLASDPELERDAAELAVHQFQQAHHQSQHVHQHIQHPYNALYPLRQPQMLQPIAPLHYRQTTRQVPKSERHHCSRFQWLVDAVYILC</sequence>
<gene>
    <name evidence="3" type="ORF">Vafri_7134</name>
</gene>
<dbReference type="Proteomes" id="UP000747399">
    <property type="component" value="Unassembled WGS sequence"/>
</dbReference>
<feature type="compositionally biased region" description="Basic residues" evidence="1">
    <location>
        <begin position="193"/>
        <end position="210"/>
    </location>
</feature>
<organism evidence="3 4">
    <name type="scientific">Volvox africanus</name>
    <dbReference type="NCBI Taxonomy" id="51714"/>
    <lineage>
        <taxon>Eukaryota</taxon>
        <taxon>Viridiplantae</taxon>
        <taxon>Chlorophyta</taxon>
        <taxon>core chlorophytes</taxon>
        <taxon>Chlorophyceae</taxon>
        <taxon>CS clade</taxon>
        <taxon>Chlamydomonadales</taxon>
        <taxon>Volvocaceae</taxon>
        <taxon>Volvox</taxon>
    </lineage>
</organism>
<feature type="region of interest" description="Disordered" evidence="1">
    <location>
        <begin position="182"/>
        <end position="228"/>
    </location>
</feature>
<accession>A0A8J4B1T7</accession>
<feature type="non-terminal residue" evidence="3">
    <location>
        <position position="339"/>
    </location>
</feature>
<name>A0A8J4B1T7_9CHLO</name>
<evidence type="ECO:0000256" key="1">
    <source>
        <dbReference type="SAM" id="MobiDB-lite"/>
    </source>
</evidence>
<feature type="region of interest" description="Disordered" evidence="1">
    <location>
        <begin position="27"/>
        <end position="56"/>
    </location>
</feature>
<evidence type="ECO:0000256" key="2">
    <source>
        <dbReference type="SAM" id="SignalP"/>
    </source>
</evidence>
<protein>
    <submittedName>
        <fullName evidence="3">Uncharacterized protein</fullName>
    </submittedName>
</protein>
<proteinExistence type="predicted"/>
<dbReference type="EMBL" id="BNCO01000010">
    <property type="protein sequence ID" value="GIL51269.1"/>
    <property type="molecule type" value="Genomic_DNA"/>
</dbReference>
<keyword evidence="2" id="KW-0732">Signal</keyword>
<comment type="caution">
    <text evidence="3">The sequence shown here is derived from an EMBL/GenBank/DDBJ whole genome shotgun (WGS) entry which is preliminary data.</text>
</comment>
<feature type="chain" id="PRO_5035268428" evidence="2">
    <location>
        <begin position="24"/>
        <end position="339"/>
    </location>
</feature>
<evidence type="ECO:0000313" key="3">
    <source>
        <dbReference type="EMBL" id="GIL51269.1"/>
    </source>
</evidence>
<feature type="signal peptide" evidence="2">
    <location>
        <begin position="1"/>
        <end position="23"/>
    </location>
</feature>
<reference evidence="3" key="1">
    <citation type="journal article" date="2021" name="Proc. Natl. Acad. Sci. U.S.A.">
        <title>Three genomes in the algal genus Volvox reveal the fate of a haploid sex-determining region after a transition to homothallism.</title>
        <authorList>
            <person name="Yamamoto K."/>
            <person name="Hamaji T."/>
            <person name="Kawai-Toyooka H."/>
            <person name="Matsuzaki R."/>
            <person name="Takahashi F."/>
            <person name="Nishimura Y."/>
            <person name="Kawachi M."/>
            <person name="Noguchi H."/>
            <person name="Minakuchi Y."/>
            <person name="Umen J.G."/>
            <person name="Toyoda A."/>
            <person name="Nozaki H."/>
        </authorList>
    </citation>
    <scope>NUCLEOTIDE SEQUENCE</scope>
    <source>
        <strain evidence="3">NIES-3780</strain>
    </source>
</reference>